<dbReference type="InterPro" id="IPR002173">
    <property type="entry name" value="Carboh/pur_kinase_PfkB_CS"/>
</dbReference>
<protein>
    <submittedName>
        <fullName evidence="4">D-glycero-beta-D-manno-heptose-7-phosphate kinase</fullName>
    </submittedName>
</protein>
<keyword evidence="2 4" id="KW-0418">Kinase</keyword>
<keyword evidence="5" id="KW-1185">Reference proteome</keyword>
<dbReference type="InterPro" id="IPR029056">
    <property type="entry name" value="Ribokinase-like"/>
</dbReference>
<feature type="domain" description="Carbohydrate kinase PfkB" evidence="3">
    <location>
        <begin position="12"/>
        <end position="310"/>
    </location>
</feature>
<dbReference type="EMBL" id="JAEHFY010000007">
    <property type="protein sequence ID" value="MBK0382552.1"/>
    <property type="molecule type" value="Genomic_DNA"/>
</dbReference>
<accession>A0ABS1BI44</accession>
<comment type="caution">
    <text evidence="4">The sequence shown here is derived from an EMBL/GenBank/DDBJ whole genome shotgun (WGS) entry which is preliminary data.</text>
</comment>
<dbReference type="Pfam" id="PF00294">
    <property type="entry name" value="PfkB"/>
    <property type="match status" value="1"/>
</dbReference>
<evidence type="ECO:0000259" key="3">
    <source>
        <dbReference type="Pfam" id="PF00294"/>
    </source>
</evidence>
<evidence type="ECO:0000256" key="2">
    <source>
        <dbReference type="ARBA" id="ARBA00022777"/>
    </source>
</evidence>
<dbReference type="PANTHER" id="PTHR46969:SF1">
    <property type="entry name" value="BIFUNCTIONAL PROTEIN HLDE"/>
    <property type="match status" value="1"/>
</dbReference>
<proteinExistence type="predicted"/>
<dbReference type="CDD" id="cd01172">
    <property type="entry name" value="RfaE_like"/>
    <property type="match status" value="1"/>
</dbReference>
<gene>
    <name evidence="4" type="ORF">I5M32_06215</name>
</gene>
<reference evidence="4 5" key="1">
    <citation type="submission" date="2020-12" db="EMBL/GenBank/DDBJ databases">
        <title>Bacterial novel species Pedobacter sp. SD-b isolated from soil.</title>
        <authorList>
            <person name="Jung H.-Y."/>
        </authorList>
    </citation>
    <scope>NUCLEOTIDE SEQUENCE [LARGE SCALE GENOMIC DNA]</scope>
    <source>
        <strain evidence="4 5">SD-b</strain>
    </source>
</reference>
<evidence type="ECO:0000256" key="1">
    <source>
        <dbReference type="ARBA" id="ARBA00022679"/>
    </source>
</evidence>
<dbReference type="RefSeq" id="WP_200585334.1">
    <property type="nucleotide sequence ID" value="NZ_JAEHFY010000007.1"/>
</dbReference>
<dbReference type="SUPFAM" id="SSF53613">
    <property type="entry name" value="Ribokinase-like"/>
    <property type="match status" value="1"/>
</dbReference>
<dbReference type="Gene3D" id="3.40.1190.20">
    <property type="match status" value="1"/>
</dbReference>
<sequence length="327" mass="35809">MRSLFNSFKDLSILIIGDVMMDAYLFGKVDRVSPEAPVPIVSVGKKEARLGGAANVALNIKALGAKPIICAIVGDDIEGRQLLDLFSAADIDATSLVKIVGRKTTVKTRVIAQNQQILRVDAETDTEINIEESNLVLNKFRLILERQKIDAIIFQDYDKGLITPYLIDEVSKSAKANNIPLIVDPKKRNFLSYKDVDVFKPNLKELKEGLKVDFDPKNYLELKNNTTLLKEKIKAKNILLTLSELGIYAINDKEDKLTPAHIRTIADVSGAGDTVISVVATCIAARTDIFLAARLGNLAGGLVCEKVGVVPINKDLLLQEALKAEEA</sequence>
<dbReference type="Proteomes" id="UP000660024">
    <property type="component" value="Unassembled WGS sequence"/>
</dbReference>
<dbReference type="InterPro" id="IPR011913">
    <property type="entry name" value="RfaE_dom_I"/>
</dbReference>
<evidence type="ECO:0000313" key="4">
    <source>
        <dbReference type="EMBL" id="MBK0382552.1"/>
    </source>
</evidence>
<keyword evidence="1" id="KW-0808">Transferase</keyword>
<dbReference type="InterPro" id="IPR011611">
    <property type="entry name" value="PfkB_dom"/>
</dbReference>
<dbReference type="PANTHER" id="PTHR46969">
    <property type="entry name" value="BIFUNCTIONAL PROTEIN HLDE"/>
    <property type="match status" value="1"/>
</dbReference>
<organism evidence="4 5">
    <name type="scientific">Pedobacter segetis</name>
    <dbReference type="NCBI Taxonomy" id="2793069"/>
    <lineage>
        <taxon>Bacteria</taxon>
        <taxon>Pseudomonadati</taxon>
        <taxon>Bacteroidota</taxon>
        <taxon>Sphingobacteriia</taxon>
        <taxon>Sphingobacteriales</taxon>
        <taxon>Sphingobacteriaceae</taxon>
        <taxon>Pedobacter</taxon>
    </lineage>
</organism>
<evidence type="ECO:0000313" key="5">
    <source>
        <dbReference type="Proteomes" id="UP000660024"/>
    </source>
</evidence>
<dbReference type="PROSITE" id="PS00583">
    <property type="entry name" value="PFKB_KINASES_1"/>
    <property type="match status" value="1"/>
</dbReference>
<name>A0ABS1BI44_9SPHI</name>
<dbReference type="GO" id="GO:0016301">
    <property type="term" value="F:kinase activity"/>
    <property type="evidence" value="ECO:0007669"/>
    <property type="project" value="UniProtKB-KW"/>
</dbReference>